<keyword evidence="3" id="KW-1185">Reference proteome</keyword>
<comment type="caution">
    <text evidence="2">The sequence shown here is derived from an EMBL/GenBank/DDBJ whole genome shotgun (WGS) entry which is preliminary data.</text>
</comment>
<gene>
    <name evidence="2" type="ORF">V5F32_16140</name>
</gene>
<feature type="region of interest" description="Disordered" evidence="1">
    <location>
        <begin position="31"/>
        <end position="64"/>
    </location>
</feature>
<organism evidence="2 3">
    <name type="scientific">Xanthobacter oligotrophicus</name>
    <dbReference type="NCBI Taxonomy" id="2607286"/>
    <lineage>
        <taxon>Bacteria</taxon>
        <taxon>Pseudomonadati</taxon>
        <taxon>Pseudomonadota</taxon>
        <taxon>Alphaproteobacteria</taxon>
        <taxon>Hyphomicrobiales</taxon>
        <taxon>Xanthobacteraceae</taxon>
        <taxon>Xanthobacter</taxon>
    </lineage>
</organism>
<dbReference type="InterPro" id="IPR021880">
    <property type="entry name" value="DUF3489"/>
</dbReference>
<evidence type="ECO:0000256" key="1">
    <source>
        <dbReference type="SAM" id="MobiDB-lite"/>
    </source>
</evidence>
<evidence type="ECO:0000313" key="3">
    <source>
        <dbReference type="Proteomes" id="UP001604002"/>
    </source>
</evidence>
<feature type="compositionally biased region" description="Pro residues" evidence="1">
    <location>
        <begin position="47"/>
        <end position="57"/>
    </location>
</feature>
<dbReference type="Pfam" id="PF11994">
    <property type="entry name" value="DUF3489"/>
    <property type="match status" value="1"/>
</dbReference>
<protein>
    <submittedName>
        <fullName evidence="2">DUF3489 domain-containing protein</fullName>
    </submittedName>
</protein>
<reference evidence="2 3" key="1">
    <citation type="submission" date="2024-02" db="EMBL/GenBank/DDBJ databases">
        <title>Expansion and revision of Xanthobacter and proposal of Roseixanthobacter gen. nov.</title>
        <authorList>
            <person name="Soltysiak M.P.M."/>
            <person name="Jalihal A."/>
            <person name="Ory A."/>
            <person name="Chrisophersen C."/>
            <person name="Lee A.D."/>
            <person name="Boulton J."/>
            <person name="Springer M."/>
        </authorList>
    </citation>
    <scope>NUCLEOTIDE SEQUENCE [LARGE SCALE GENOMIC DNA]</scope>
    <source>
        <strain evidence="2 3">23A</strain>
    </source>
</reference>
<name>A0ABW6ZY76_9HYPH</name>
<evidence type="ECO:0000313" key="2">
    <source>
        <dbReference type="EMBL" id="MFG1373706.1"/>
    </source>
</evidence>
<dbReference type="RefSeq" id="WP_393993433.1">
    <property type="nucleotide sequence ID" value="NZ_JBAFVH010000009.1"/>
</dbReference>
<dbReference type="EMBL" id="JBAFVH010000009">
    <property type="protein sequence ID" value="MFG1373706.1"/>
    <property type="molecule type" value="Genomic_DNA"/>
</dbReference>
<proteinExistence type="predicted"/>
<dbReference type="Proteomes" id="UP001604002">
    <property type="component" value="Unassembled WGS sequence"/>
</dbReference>
<accession>A0ABW6ZY76</accession>
<sequence length="126" mass="13252">MTRPTRSTPAQPKIKSKAIVAVARKPQVKAEAKAKAKAAAPSRTVPEPAPLPSPTTPKAPSGKLGTLLGRIGNPAGATIDQLADATGWQAHTIRAAFSRLRQRGFPIILATDADGHKAYRFDPKEG</sequence>